<dbReference type="AlphaFoldDB" id="A0A4Y1RM75"/>
<dbReference type="EMBL" id="AP019302">
    <property type="protein sequence ID" value="BBH05028.1"/>
    <property type="molecule type" value="Genomic_DNA"/>
</dbReference>
<name>A0A4Y1RM75_PRUDU</name>
<reference evidence="1" key="1">
    <citation type="journal article" date="2019" name="Science">
        <title>Mutation of a bHLH transcription factor allowed almond domestication.</title>
        <authorList>
            <person name="Sanchez-Perez R."/>
            <person name="Pavan S."/>
            <person name="Mazzeo R."/>
            <person name="Moldovan C."/>
            <person name="Aiese Cigliano R."/>
            <person name="Del Cueto J."/>
            <person name="Ricciardi F."/>
            <person name="Lotti C."/>
            <person name="Ricciardi L."/>
            <person name="Dicenta F."/>
            <person name="Lopez-Marques R.L."/>
            <person name="Lindberg Moller B."/>
        </authorList>
    </citation>
    <scope>NUCLEOTIDE SEQUENCE</scope>
</reference>
<dbReference type="PANTHER" id="PTHR24221">
    <property type="entry name" value="ATP-BINDING CASSETTE SUB-FAMILY B"/>
    <property type="match status" value="1"/>
</dbReference>
<evidence type="ECO:0000313" key="1">
    <source>
        <dbReference type="EMBL" id="BBH05028.1"/>
    </source>
</evidence>
<accession>A0A4Y1RM75</accession>
<proteinExistence type="predicted"/>
<dbReference type="InterPro" id="IPR027417">
    <property type="entry name" value="P-loop_NTPase"/>
</dbReference>
<dbReference type="GO" id="GO:0042626">
    <property type="term" value="F:ATPase-coupled transmembrane transporter activity"/>
    <property type="evidence" value="ECO:0007669"/>
    <property type="project" value="TreeGrafter"/>
</dbReference>
<sequence>MGTVAENIGYRDLLTKINVEMVEDAARTANADEFIINLLDGYKTNIGPRDSSLSGGQKHVGARSFTMYTSLYAKLKTNWILKYT</sequence>
<dbReference type="PANTHER" id="PTHR24221:SF630">
    <property type="entry name" value="ABC TRANSPORTER B FAMILY MEMBER 29, CHLOROPLASTIC"/>
    <property type="match status" value="1"/>
</dbReference>
<dbReference type="Gene3D" id="3.40.50.300">
    <property type="entry name" value="P-loop containing nucleotide triphosphate hydrolases"/>
    <property type="match status" value="1"/>
</dbReference>
<gene>
    <name evidence="1" type="ORF">Prudu_016304</name>
</gene>
<dbReference type="SUPFAM" id="SSF52540">
    <property type="entry name" value="P-loop containing nucleoside triphosphate hydrolases"/>
    <property type="match status" value="1"/>
</dbReference>
<dbReference type="InterPro" id="IPR039421">
    <property type="entry name" value="Type_1_exporter"/>
</dbReference>
<protein>
    <submittedName>
        <fullName evidence="1">ABC2 homolog 12</fullName>
    </submittedName>
</protein>
<organism evidence="1">
    <name type="scientific">Prunus dulcis</name>
    <name type="common">Almond</name>
    <name type="synonym">Amygdalus dulcis</name>
    <dbReference type="NCBI Taxonomy" id="3755"/>
    <lineage>
        <taxon>Eukaryota</taxon>
        <taxon>Viridiplantae</taxon>
        <taxon>Streptophyta</taxon>
        <taxon>Embryophyta</taxon>
        <taxon>Tracheophyta</taxon>
        <taxon>Spermatophyta</taxon>
        <taxon>Magnoliopsida</taxon>
        <taxon>eudicotyledons</taxon>
        <taxon>Gunneridae</taxon>
        <taxon>Pentapetalae</taxon>
        <taxon>rosids</taxon>
        <taxon>fabids</taxon>
        <taxon>Rosales</taxon>
        <taxon>Rosaceae</taxon>
        <taxon>Amygdaloideae</taxon>
        <taxon>Amygdaleae</taxon>
        <taxon>Prunus</taxon>
    </lineage>
</organism>
<dbReference type="GO" id="GO:0016020">
    <property type="term" value="C:membrane"/>
    <property type="evidence" value="ECO:0007669"/>
    <property type="project" value="TreeGrafter"/>
</dbReference>